<dbReference type="PANTHER" id="PTHR47969">
    <property type="entry name" value="CHROMOSOME-ASSOCIATED KINESIN KIF4A-RELATED"/>
    <property type="match status" value="1"/>
</dbReference>
<dbReference type="GeneID" id="100908192"/>
<dbReference type="GO" id="GO:0005524">
    <property type="term" value="F:ATP binding"/>
    <property type="evidence" value="ECO:0007669"/>
    <property type="project" value="UniProtKB-UniRule"/>
</dbReference>
<feature type="region of interest" description="Disordered" evidence="8">
    <location>
        <begin position="617"/>
        <end position="643"/>
    </location>
</feature>
<feature type="compositionally biased region" description="Acidic residues" evidence="8">
    <location>
        <begin position="444"/>
        <end position="462"/>
    </location>
</feature>
<accession>A0AAJ7WGP5</accession>
<dbReference type="InterPro" id="IPR001752">
    <property type="entry name" value="Kinesin_motor_dom"/>
</dbReference>
<dbReference type="Gene3D" id="3.40.850.10">
    <property type="entry name" value="Kinesin motor domain"/>
    <property type="match status" value="1"/>
</dbReference>
<keyword evidence="2" id="KW-0963">Cytoplasm</keyword>
<dbReference type="AlphaFoldDB" id="A0AAJ7WGP5"/>
<dbReference type="PANTHER" id="PTHR47969:SF15">
    <property type="entry name" value="CHROMOSOME-ASSOCIATED KINESIN KIF4A-RELATED"/>
    <property type="match status" value="1"/>
</dbReference>
<keyword evidence="3 7" id="KW-0547">Nucleotide-binding</keyword>
<dbReference type="PRINTS" id="PR00380">
    <property type="entry name" value="KINESINHEAVY"/>
</dbReference>
<evidence type="ECO:0000313" key="11">
    <source>
        <dbReference type="RefSeq" id="XP_028966436.1"/>
    </source>
</evidence>
<evidence type="ECO:0000256" key="8">
    <source>
        <dbReference type="SAM" id="MobiDB-lite"/>
    </source>
</evidence>
<feature type="binding site" evidence="7">
    <location>
        <begin position="78"/>
        <end position="85"/>
    </location>
    <ligand>
        <name>ATP</name>
        <dbReference type="ChEBI" id="CHEBI:30616"/>
    </ligand>
</feature>
<evidence type="ECO:0000256" key="3">
    <source>
        <dbReference type="ARBA" id="ARBA00022741"/>
    </source>
</evidence>
<evidence type="ECO:0000256" key="4">
    <source>
        <dbReference type="ARBA" id="ARBA00022840"/>
    </source>
</evidence>
<feature type="region of interest" description="Disordered" evidence="8">
    <location>
        <begin position="432"/>
        <end position="466"/>
    </location>
</feature>
<protein>
    <submittedName>
        <fullName evidence="11">Osmotic avoidance abnormal protein 3</fullName>
    </submittedName>
</protein>
<feature type="compositionally biased region" description="Basic and acidic residues" evidence="8">
    <location>
        <begin position="939"/>
        <end position="951"/>
    </location>
</feature>
<dbReference type="InterPro" id="IPR027417">
    <property type="entry name" value="P-loop_NTPase"/>
</dbReference>
<dbReference type="GO" id="GO:0007018">
    <property type="term" value="P:microtubule-based movement"/>
    <property type="evidence" value="ECO:0007669"/>
    <property type="project" value="InterPro"/>
</dbReference>
<dbReference type="GO" id="GO:0007052">
    <property type="term" value="P:mitotic spindle organization"/>
    <property type="evidence" value="ECO:0007669"/>
    <property type="project" value="TreeGrafter"/>
</dbReference>
<evidence type="ECO:0000256" key="2">
    <source>
        <dbReference type="ARBA" id="ARBA00022490"/>
    </source>
</evidence>
<keyword evidence="6" id="KW-0206">Cytoskeleton</keyword>
<dbReference type="CDD" id="cd00106">
    <property type="entry name" value="KISc"/>
    <property type="match status" value="1"/>
</dbReference>
<feature type="compositionally biased region" description="Basic and acidic residues" evidence="8">
    <location>
        <begin position="626"/>
        <end position="643"/>
    </location>
</feature>
<dbReference type="KEGG" id="goe:100908192"/>
<dbReference type="InterPro" id="IPR036961">
    <property type="entry name" value="Kinesin_motor_dom_sf"/>
</dbReference>
<dbReference type="InterPro" id="IPR027640">
    <property type="entry name" value="Kinesin-like_fam"/>
</dbReference>
<dbReference type="SMART" id="SM00129">
    <property type="entry name" value="KISc"/>
    <property type="match status" value="1"/>
</dbReference>
<feature type="domain" description="Kinesin motor" evidence="9">
    <location>
        <begin position="5"/>
        <end position="330"/>
    </location>
</feature>
<sequence length="1054" mass="120488">MQRSNLQVMVRPRKLPEGAQRGPIKLDKYGHEIEMLNNMFQYDVVFEEDATQEQVYERLRTAVEKLVEGYCVGILAYGQTSSGKTYTIGTNGVEECYIANPGIISRAASDIFRLAVPREETTKIIVKVTFMEIYNEQAFDLLHVDDKKKPVIKKVRDIPRKDRPNELVTDVEGLIAEEVVSTQGVMEVLQKGSKNRRVAATSMNANSSRSHAVFTIYVEHLNDEGESTLASTPYLQLVDLAGSEVPEGDKMTMKEGVNINKSLSALGRVIIQLRDRSGHVSYRDSVLTRVLKPLLDGNSITTLIACISMEERNEAESKKTLHYAQQARKIEISAQKAQKAITREEFLKLKDENRRLKKLCAQHNLEMGDLEMTIMEIKENETNHPDPAAKTEELIQLMLKYEATSKRNEVLQERCGQLEHLVEMFSKKFDDPDCKRPNTTYDEKENDDVDSQKEDGDEDVEPRDDLQNELSIVSALTTLDKDYDEHSNQLKYFVEMQKKSKELEQKVLELENQLEQSEKEKQITTKQMNSPKTSSVDFKELQKKLDVQSEQNRLLQEKLSKLKKELKLSSVNNETIEKYKLKVENINRERVKLQKLLKEQNKKSQEEIKRQKREMIALQRQQQKQASERSKSDAKQAAERRCQQRKLEQALAAKDRLEMLLKKKTDTSNANKGKLDKSKMNSSNTFNRVKELVDEEVIMCATRATTQFYIDDYTKQTQAFESRIKEIEIQFGESDLSGEARSELMVEMRDLVEKKANAQSVIDKNATNNRSGDATKFHEKFTTVFEAQLAIKQLIAKCEMLAYQTALYRDDAATLKEQRAHDLQLLADTEHQKQLVEEKYAAFLLEAENNRDDNEFEKLSKELQVKESMINTLQTKLSQMSQGIMIPRSPFPTSRLKDAKRRPLADRSVVHRKIEHLRQDFVDTSTLFSEDEQSFVDNPRTDPDWTEKGLHESGNSSSNLTRKRNTGKSSSENAENEMPAKMLKRQTSDAGCRCGGGEKSCIKCKCTKAGFTCSKFCKCLASCSNAPTDDDDTAQKIPSVISTMVQSIEGQKLY</sequence>
<feature type="region of interest" description="Disordered" evidence="8">
    <location>
        <begin position="662"/>
        <end position="681"/>
    </location>
</feature>
<reference evidence="11" key="1">
    <citation type="submission" date="2025-08" db="UniProtKB">
        <authorList>
            <consortium name="RefSeq"/>
        </authorList>
    </citation>
    <scope>IDENTIFICATION</scope>
</reference>
<dbReference type="SUPFAM" id="SSF52540">
    <property type="entry name" value="P-loop containing nucleoside triphosphate hydrolases"/>
    <property type="match status" value="1"/>
</dbReference>
<name>A0AAJ7WGP5_9ACAR</name>
<dbReference type="GO" id="GO:0005875">
    <property type="term" value="C:microtubule associated complex"/>
    <property type="evidence" value="ECO:0007669"/>
    <property type="project" value="TreeGrafter"/>
</dbReference>
<organism evidence="10 11">
    <name type="scientific">Galendromus occidentalis</name>
    <name type="common">western predatory mite</name>
    <dbReference type="NCBI Taxonomy" id="34638"/>
    <lineage>
        <taxon>Eukaryota</taxon>
        <taxon>Metazoa</taxon>
        <taxon>Ecdysozoa</taxon>
        <taxon>Arthropoda</taxon>
        <taxon>Chelicerata</taxon>
        <taxon>Arachnida</taxon>
        <taxon>Acari</taxon>
        <taxon>Parasitiformes</taxon>
        <taxon>Mesostigmata</taxon>
        <taxon>Gamasina</taxon>
        <taxon>Phytoseioidea</taxon>
        <taxon>Phytoseiidae</taxon>
        <taxon>Typhlodrominae</taxon>
        <taxon>Galendromus</taxon>
    </lineage>
</organism>
<keyword evidence="10" id="KW-1185">Reference proteome</keyword>
<feature type="region of interest" description="Disordered" evidence="8">
    <location>
        <begin position="883"/>
        <end position="903"/>
    </location>
</feature>
<evidence type="ECO:0000256" key="6">
    <source>
        <dbReference type="ARBA" id="ARBA00023212"/>
    </source>
</evidence>
<evidence type="ECO:0000313" key="10">
    <source>
        <dbReference type="Proteomes" id="UP000694867"/>
    </source>
</evidence>
<dbReference type="PROSITE" id="PS50067">
    <property type="entry name" value="KINESIN_MOTOR_2"/>
    <property type="match status" value="1"/>
</dbReference>
<proteinExistence type="inferred from homology"/>
<dbReference type="Proteomes" id="UP000694867">
    <property type="component" value="Unplaced"/>
</dbReference>
<keyword evidence="4 7" id="KW-0067">ATP-binding</keyword>
<keyword evidence="7" id="KW-0505">Motor protein</keyword>
<evidence type="ECO:0000256" key="1">
    <source>
        <dbReference type="ARBA" id="ARBA00004245"/>
    </source>
</evidence>
<dbReference type="GO" id="GO:0003777">
    <property type="term" value="F:microtubule motor activity"/>
    <property type="evidence" value="ECO:0007669"/>
    <property type="project" value="InterPro"/>
</dbReference>
<keyword evidence="5" id="KW-0175">Coiled coil</keyword>
<dbReference type="GO" id="GO:0051231">
    <property type="term" value="P:spindle elongation"/>
    <property type="evidence" value="ECO:0007669"/>
    <property type="project" value="TreeGrafter"/>
</dbReference>
<evidence type="ECO:0000259" key="9">
    <source>
        <dbReference type="PROSITE" id="PS50067"/>
    </source>
</evidence>
<gene>
    <name evidence="11" type="primary">LOC100908192</name>
</gene>
<feature type="region of interest" description="Disordered" evidence="8">
    <location>
        <begin position="932"/>
        <end position="982"/>
    </location>
</feature>
<evidence type="ECO:0000256" key="5">
    <source>
        <dbReference type="ARBA" id="ARBA00023054"/>
    </source>
</evidence>
<dbReference type="Pfam" id="PF00225">
    <property type="entry name" value="Kinesin"/>
    <property type="match status" value="1"/>
</dbReference>
<comment type="subcellular location">
    <subcellularLocation>
        <location evidence="1">Cytoplasm</location>
        <location evidence="1">Cytoskeleton</location>
    </subcellularLocation>
</comment>
<dbReference type="GO" id="GO:0008017">
    <property type="term" value="F:microtubule binding"/>
    <property type="evidence" value="ECO:0007669"/>
    <property type="project" value="InterPro"/>
</dbReference>
<dbReference type="RefSeq" id="XP_028966436.1">
    <property type="nucleotide sequence ID" value="XM_029110603.1"/>
</dbReference>
<comment type="similarity">
    <text evidence="7">Belongs to the TRAFAC class myosin-kinesin ATPase superfamily. Kinesin family.</text>
</comment>
<evidence type="ECO:0000256" key="7">
    <source>
        <dbReference type="PROSITE-ProRule" id="PRU00283"/>
    </source>
</evidence>